<dbReference type="AlphaFoldDB" id="A0A2T7NZG5"/>
<evidence type="ECO:0000313" key="2">
    <source>
        <dbReference type="EMBL" id="PVD26533.1"/>
    </source>
</evidence>
<keyword evidence="1" id="KW-1133">Transmembrane helix</keyword>
<keyword evidence="3" id="KW-1185">Reference proteome</keyword>
<proteinExistence type="predicted"/>
<keyword evidence="1" id="KW-0812">Transmembrane</keyword>
<organism evidence="2 3">
    <name type="scientific">Pomacea canaliculata</name>
    <name type="common">Golden apple snail</name>
    <dbReference type="NCBI Taxonomy" id="400727"/>
    <lineage>
        <taxon>Eukaryota</taxon>
        <taxon>Metazoa</taxon>
        <taxon>Spiralia</taxon>
        <taxon>Lophotrochozoa</taxon>
        <taxon>Mollusca</taxon>
        <taxon>Gastropoda</taxon>
        <taxon>Caenogastropoda</taxon>
        <taxon>Architaenioglossa</taxon>
        <taxon>Ampullarioidea</taxon>
        <taxon>Ampullariidae</taxon>
        <taxon>Pomacea</taxon>
    </lineage>
</organism>
<protein>
    <submittedName>
        <fullName evidence="2">Uncharacterized protein</fullName>
    </submittedName>
</protein>
<name>A0A2T7NZG5_POMCA</name>
<dbReference type="EMBL" id="PZQS01000008">
    <property type="protein sequence ID" value="PVD26533.1"/>
    <property type="molecule type" value="Genomic_DNA"/>
</dbReference>
<comment type="caution">
    <text evidence="2">The sequence shown here is derived from an EMBL/GenBank/DDBJ whole genome shotgun (WGS) entry which is preliminary data.</text>
</comment>
<dbReference type="OrthoDB" id="10259572at2759"/>
<gene>
    <name evidence="2" type="ORF">C0Q70_14210</name>
</gene>
<dbReference type="SUPFAM" id="SSF49503">
    <property type="entry name" value="Cupredoxins"/>
    <property type="match status" value="1"/>
</dbReference>
<feature type="transmembrane region" description="Helical" evidence="1">
    <location>
        <begin position="867"/>
        <end position="887"/>
    </location>
</feature>
<evidence type="ECO:0000313" key="3">
    <source>
        <dbReference type="Proteomes" id="UP000245119"/>
    </source>
</evidence>
<keyword evidence="1" id="KW-0472">Membrane</keyword>
<dbReference type="Gene3D" id="2.60.40.420">
    <property type="entry name" value="Cupredoxins - blue copper proteins"/>
    <property type="match status" value="1"/>
</dbReference>
<dbReference type="Proteomes" id="UP000245119">
    <property type="component" value="Linkage Group LG8"/>
</dbReference>
<evidence type="ECO:0000256" key="1">
    <source>
        <dbReference type="SAM" id="Phobius"/>
    </source>
</evidence>
<accession>A0A2T7NZG5</accession>
<sequence length="907" mass="100585">MRSFRVSKTAAEQLNGSSSYLVWPTNGHVRFVCPRPASPKSDIAFTNQSIDYCGLNMDSVFDTNHMEVEPGLFTLRFEETHLQRNSPFRVTLHQIGANDSCLLLDHIPHNNHASISSACSKKHSEYPLGICESSTYYITVKIPDVRCDRCYLRLAFIHLDHTAGETCNVGAGTCEGYVSCAAIKIRASPSGKEGNISACGHYEDNLPGDWPFRPMDIYSVELHVGLGKVDPLLVFDPLHNELHIDIPRHALVHEIEEVQLVLNTTVIWNITVHEEHRLLDTVSVVWNVEDEAYIIHLEDGDLSLNVKSTEESFAGNISFSTQHNVVGNFLAAEVAEYTTDGWLADERFRGLHAENTDVITPSGPCTPTPRNFIAFLHSLQGYNFSHGQHGVLAASFLGDYVAITVALFGLDDQVTDITIIGSHLLGAPDLKLPLSKMKNNILQVSLDASKHIAFIDTVRFLKTVRVDTSNPRLGLTGDFQEGMFSLIRDGDEVIGVGGFQFTKGQWLKYEVLLTNLNVPVREVVLTDGRDLVYNLSEHMWHLDEEFCLVEGLVQSLDSQFLLSLWRGNLHFTATTDAHSLQGKITAAGESYCKELNEGTCFVFDLTPNGRPVSIFQESVPPHGKAAFVLDRAGVLLYSIEVHNLEDQKYEAEVRGQEGLVFNSDLVQDPLQYRTFVANGRMPVSPNLYEKLLTGELALVVTKLVPGPPVVSGMIPPLTKHVCAQQMDHVVGENDGLWSSEAAPFKEIFALNGDRLVFIYKDNVTVFSMASKDDYKTCNFDNATLFKPVTEDLKTREKHVVVQLNTPGMQYFAAVQYCNDTPPLKIAVSVTVPSGSPGRDRKTDMCGALVFSDWRQNYLDSYTGPQPASPAVIGLAVGTALATLFFTLDRSLRQRGQTTLPGSRFQRF</sequence>
<reference evidence="2 3" key="1">
    <citation type="submission" date="2018-04" db="EMBL/GenBank/DDBJ databases">
        <title>The genome of golden apple snail Pomacea canaliculata provides insight into stress tolerance and invasive adaptation.</title>
        <authorList>
            <person name="Liu C."/>
            <person name="Liu B."/>
            <person name="Ren Y."/>
            <person name="Zhang Y."/>
            <person name="Wang H."/>
            <person name="Li S."/>
            <person name="Jiang F."/>
            <person name="Yin L."/>
            <person name="Zhang G."/>
            <person name="Qian W."/>
            <person name="Fan W."/>
        </authorList>
    </citation>
    <scope>NUCLEOTIDE SEQUENCE [LARGE SCALE GENOMIC DNA]</scope>
    <source>
        <strain evidence="2">SZHN2017</strain>
        <tissue evidence="2">Muscle</tissue>
    </source>
</reference>
<dbReference type="InterPro" id="IPR008972">
    <property type="entry name" value="Cupredoxin"/>
</dbReference>